<dbReference type="GO" id="GO:0043715">
    <property type="term" value="F:2,3-diketo-5-methylthiopentyl-1-phosphate enolase activity"/>
    <property type="evidence" value="ECO:0007669"/>
    <property type="project" value="UniProtKB-UniRule"/>
</dbReference>
<dbReference type="SUPFAM" id="SSF56784">
    <property type="entry name" value="HAD-like"/>
    <property type="match status" value="1"/>
</dbReference>
<dbReference type="OrthoDB" id="9797416at2"/>
<dbReference type="SFLD" id="SFLDG01133">
    <property type="entry name" value="C1.5.4:_Enolase-phosphatase_Li"/>
    <property type="match status" value="1"/>
</dbReference>
<dbReference type="EC" id="3.1.3.77" evidence="4"/>
<evidence type="ECO:0000256" key="3">
    <source>
        <dbReference type="ARBA" id="ARBA00023167"/>
    </source>
</evidence>
<dbReference type="HAMAP" id="MF_01681">
    <property type="entry name" value="Salvage_MtnC"/>
    <property type="match status" value="1"/>
</dbReference>
<dbReference type="InterPro" id="IPR023943">
    <property type="entry name" value="Enolase-ppase_E1"/>
</dbReference>
<comment type="caution">
    <text evidence="5">The sequence shown here is derived from an EMBL/GenBank/DDBJ whole genome shotgun (WGS) entry which is preliminary data.</text>
</comment>
<keyword evidence="1 4" id="KW-0028">Amino-acid biosynthesis</keyword>
<dbReference type="InterPro" id="IPR036412">
    <property type="entry name" value="HAD-like_sf"/>
</dbReference>
<keyword evidence="4" id="KW-0479">Metal-binding</keyword>
<protein>
    <recommendedName>
        <fullName evidence="4">Enolase-phosphatase E1</fullName>
        <ecNumber evidence="4">3.1.3.77</ecNumber>
    </recommendedName>
    <alternativeName>
        <fullName evidence="4">2,3-diketo-5-methylthio-1-phosphopentane phosphatase</fullName>
    </alternativeName>
</protein>
<comment type="cofactor">
    <cofactor evidence="4">
        <name>Mg(2+)</name>
        <dbReference type="ChEBI" id="CHEBI:18420"/>
    </cofactor>
    <text evidence="4">Binds 1 Mg(2+) ion per subunit.</text>
</comment>
<dbReference type="Gene3D" id="3.40.50.1000">
    <property type="entry name" value="HAD superfamily/HAD-like"/>
    <property type="match status" value="1"/>
</dbReference>
<dbReference type="NCBIfam" id="TIGR01691">
    <property type="entry name" value="enolase-ppase"/>
    <property type="match status" value="1"/>
</dbReference>
<comment type="function">
    <text evidence="4">Bifunctional enzyme that catalyzes the enolization of 2,3-diketo-5-methylthiopentyl-1-phosphate (DK-MTP-1-P) into the intermediate 2-hydroxy-3-keto-5-methylthiopentenyl-1-phosphate (HK-MTPenyl-1-P), which is then dephosphorylated to form the acireductone 1,2-dihydroxy-3-keto-5-methylthiopentene (DHK-MTPene).</text>
</comment>
<evidence type="ECO:0000256" key="1">
    <source>
        <dbReference type="ARBA" id="ARBA00022605"/>
    </source>
</evidence>
<dbReference type="EMBL" id="SJFN01000001">
    <property type="protein sequence ID" value="TBW41294.1"/>
    <property type="molecule type" value="Genomic_DNA"/>
</dbReference>
<dbReference type="GO" id="GO:0000287">
    <property type="term" value="F:magnesium ion binding"/>
    <property type="evidence" value="ECO:0007669"/>
    <property type="project" value="UniProtKB-UniRule"/>
</dbReference>
<evidence type="ECO:0000256" key="2">
    <source>
        <dbReference type="ARBA" id="ARBA00022801"/>
    </source>
</evidence>
<sequence length="232" mass="24853">MTHTPDLGFDVAAVLLDIEGTIASQSFVADVLFPYSAAHLAGFVAAHADDPEVAEILDATRALAGHDGDPVAILRGWIGEDRKAPPLKTIQGLIWESGYRGGVFRGHIWDDARIALEAWNGAGIPLYVYSSGSVFCQRLYFQFSTAGDLGHLFSGHWDTEIGPKIDPESYERIAAAIGGDPARILFFSDNPRELIAAQAAGLAVVHVVREATPPDGRFPEISDFGAVAVRKG</sequence>
<keyword evidence="3 4" id="KW-0486">Methionine biosynthesis</keyword>
<comment type="catalytic activity">
    <reaction evidence="4">
        <text>5-methylsulfanyl-2,3-dioxopentyl phosphate + H2O = 1,2-dihydroxy-5-(methylsulfanyl)pent-1-en-3-one + phosphate</text>
        <dbReference type="Rhea" id="RHEA:21700"/>
        <dbReference type="ChEBI" id="CHEBI:15377"/>
        <dbReference type="ChEBI" id="CHEBI:43474"/>
        <dbReference type="ChEBI" id="CHEBI:49252"/>
        <dbReference type="ChEBI" id="CHEBI:58828"/>
        <dbReference type="EC" id="3.1.3.77"/>
    </reaction>
</comment>
<dbReference type="GO" id="GO:0043874">
    <property type="term" value="F:acireductone synthase activity"/>
    <property type="evidence" value="ECO:0007669"/>
    <property type="project" value="UniProtKB-EC"/>
</dbReference>
<name>A0A4Q9VYQ6_9HYPH</name>
<dbReference type="CDD" id="cd01629">
    <property type="entry name" value="HAD_EP"/>
    <property type="match status" value="1"/>
</dbReference>
<dbReference type="Proteomes" id="UP000292781">
    <property type="component" value="Unassembled WGS sequence"/>
</dbReference>
<accession>A0A4Q9VYQ6</accession>
<comment type="pathway">
    <text evidence="4">Amino-acid biosynthesis; L-methionine biosynthesis via salvage pathway; L-methionine from S-methyl-5-thio-alpha-D-ribose 1-phosphate: step 3/6.</text>
</comment>
<comment type="pathway">
    <text evidence="4">Amino-acid biosynthesis; L-methionine biosynthesis via salvage pathway; L-methionine from S-methyl-5-thio-alpha-D-ribose 1-phosphate: step 4/6.</text>
</comment>
<dbReference type="AlphaFoldDB" id="A0A4Q9VYQ6"/>
<dbReference type="InterPro" id="IPR023214">
    <property type="entry name" value="HAD_sf"/>
</dbReference>
<dbReference type="Gene3D" id="1.10.720.60">
    <property type="match status" value="1"/>
</dbReference>
<evidence type="ECO:0000256" key="4">
    <source>
        <dbReference type="HAMAP-Rule" id="MF_01681"/>
    </source>
</evidence>
<dbReference type="GO" id="GO:0043716">
    <property type="term" value="F:2-hydroxy-3-keto-5-methylthiopentenyl-1-phosphate phosphatase activity"/>
    <property type="evidence" value="ECO:0007669"/>
    <property type="project" value="UniProtKB-UniRule"/>
</dbReference>
<keyword evidence="4" id="KW-0460">Magnesium</keyword>
<evidence type="ECO:0000313" key="6">
    <source>
        <dbReference type="Proteomes" id="UP000292781"/>
    </source>
</evidence>
<keyword evidence="2 4" id="KW-0378">Hydrolase</keyword>
<evidence type="ECO:0000313" key="5">
    <source>
        <dbReference type="EMBL" id="TBW41294.1"/>
    </source>
</evidence>
<dbReference type="SFLD" id="SFLDS00003">
    <property type="entry name" value="Haloacid_Dehalogenase"/>
    <property type="match status" value="1"/>
</dbReference>
<dbReference type="GO" id="GO:0019509">
    <property type="term" value="P:L-methionine salvage from methylthioadenosine"/>
    <property type="evidence" value="ECO:0007669"/>
    <property type="project" value="UniProtKB-UniRule"/>
</dbReference>
<dbReference type="Pfam" id="PF00702">
    <property type="entry name" value="Hydrolase"/>
    <property type="match status" value="1"/>
</dbReference>
<dbReference type="PANTHER" id="PTHR20371:SF1">
    <property type="entry name" value="ENOLASE-PHOSPHATASE E1"/>
    <property type="match status" value="1"/>
</dbReference>
<reference evidence="5 6" key="1">
    <citation type="submission" date="2019-02" db="EMBL/GenBank/DDBJ databases">
        <title>Siculibacillus lacustris gen. nov., sp. nov., a new rosette-forming bacterium isolated from a freshwater crater lake (Lake St. Ana, Romania).</title>
        <authorList>
            <person name="Felfoldi T."/>
            <person name="Marton Z."/>
            <person name="Szabo A."/>
            <person name="Mentes A."/>
            <person name="Boka K."/>
            <person name="Marialigeti K."/>
            <person name="Mathe I."/>
            <person name="Koncz M."/>
            <person name="Schumann P."/>
            <person name="Toth E."/>
        </authorList>
    </citation>
    <scope>NUCLEOTIDE SEQUENCE [LARGE SCALE GENOMIC DNA]</scope>
    <source>
        <strain evidence="5 6">SA-279</strain>
    </source>
</reference>
<proteinExistence type="inferred from homology"/>
<keyword evidence="6" id="KW-1185">Reference proteome</keyword>
<dbReference type="UniPathway" id="UPA00904">
    <property type="reaction ID" value="UER00876"/>
</dbReference>
<organism evidence="5 6">
    <name type="scientific">Siculibacillus lacustris</name>
    <dbReference type="NCBI Taxonomy" id="1549641"/>
    <lineage>
        <taxon>Bacteria</taxon>
        <taxon>Pseudomonadati</taxon>
        <taxon>Pseudomonadota</taxon>
        <taxon>Alphaproteobacteria</taxon>
        <taxon>Hyphomicrobiales</taxon>
        <taxon>Ancalomicrobiaceae</taxon>
        <taxon>Siculibacillus</taxon>
    </lineage>
</organism>
<gene>
    <name evidence="4 5" type="primary">mtnC</name>
    <name evidence="5" type="ORF">EYW49_00790</name>
</gene>
<dbReference type="RefSeq" id="WP_131304921.1">
    <property type="nucleotide sequence ID" value="NZ_SJFN01000001.1"/>
</dbReference>
<comment type="similarity">
    <text evidence="4">Belongs to the HAD-like hydrolase superfamily. MasA/MtnC family.</text>
</comment>
<dbReference type="SFLD" id="SFLDG01129">
    <property type="entry name" value="C1.5:_HAD__Beta-PGM__Phosphata"/>
    <property type="match status" value="1"/>
</dbReference>
<comment type="subunit">
    <text evidence="4">Monomer.</text>
</comment>
<dbReference type="PANTHER" id="PTHR20371">
    <property type="entry name" value="ENOLASE-PHOSPHATASE E1"/>
    <property type="match status" value="1"/>
</dbReference>